<keyword evidence="2" id="KW-0808">Transferase</keyword>
<dbReference type="CDD" id="cd04301">
    <property type="entry name" value="NAT_SF"/>
    <property type="match status" value="1"/>
</dbReference>
<dbReference type="AlphaFoldDB" id="A0A512NEZ6"/>
<dbReference type="EMBL" id="BKAJ01000081">
    <property type="protein sequence ID" value="GEP57492.1"/>
    <property type="molecule type" value="Genomic_DNA"/>
</dbReference>
<comment type="caution">
    <text evidence="2">The sequence shown here is derived from an EMBL/GenBank/DDBJ whole genome shotgun (WGS) entry which is preliminary data.</text>
</comment>
<protein>
    <submittedName>
        <fullName evidence="2">N-acetyltransferase</fullName>
    </submittedName>
</protein>
<proteinExistence type="predicted"/>
<name>A0A512NEZ6_9HYPH</name>
<dbReference type="PROSITE" id="PS51186">
    <property type="entry name" value="GNAT"/>
    <property type="match status" value="1"/>
</dbReference>
<sequence>MTIRERGPADDDAIRSLNDAAFGGTYESRLIVDLRDAGLASIELVSLDGTEVVGHILLSALDVTVAGKPVRSLALAPMSVQPGRQRQGVGSALVREALRRAQQQGWQAVIVLGHPDYYPRFGFSAALARPLTSPFSGDAFMALELTPDALKGGEGRVVYPPAFGI</sequence>
<dbReference type="Pfam" id="PF13527">
    <property type="entry name" value="Acetyltransf_9"/>
    <property type="match status" value="1"/>
</dbReference>
<dbReference type="SUPFAM" id="SSF55729">
    <property type="entry name" value="Acyl-CoA N-acyltransferases (Nat)"/>
    <property type="match status" value="1"/>
</dbReference>
<organism evidence="2 3">
    <name type="scientific">Reyranella soli</name>
    <dbReference type="NCBI Taxonomy" id="1230389"/>
    <lineage>
        <taxon>Bacteria</taxon>
        <taxon>Pseudomonadati</taxon>
        <taxon>Pseudomonadota</taxon>
        <taxon>Alphaproteobacteria</taxon>
        <taxon>Hyphomicrobiales</taxon>
        <taxon>Reyranellaceae</taxon>
        <taxon>Reyranella</taxon>
    </lineage>
</organism>
<dbReference type="RefSeq" id="WP_174825949.1">
    <property type="nucleotide sequence ID" value="NZ_BKAJ01000081.1"/>
</dbReference>
<gene>
    <name evidence="2" type="ORF">RSO01_46580</name>
</gene>
<reference evidence="2 3" key="1">
    <citation type="submission" date="2019-07" db="EMBL/GenBank/DDBJ databases">
        <title>Whole genome shotgun sequence of Reyranella soli NBRC 108950.</title>
        <authorList>
            <person name="Hosoyama A."/>
            <person name="Uohara A."/>
            <person name="Ohji S."/>
            <person name="Ichikawa N."/>
        </authorList>
    </citation>
    <scope>NUCLEOTIDE SEQUENCE [LARGE SCALE GENOMIC DNA]</scope>
    <source>
        <strain evidence="2 3">NBRC 108950</strain>
    </source>
</reference>
<evidence type="ECO:0000313" key="3">
    <source>
        <dbReference type="Proteomes" id="UP000321058"/>
    </source>
</evidence>
<keyword evidence="3" id="KW-1185">Reference proteome</keyword>
<dbReference type="GO" id="GO:0016747">
    <property type="term" value="F:acyltransferase activity, transferring groups other than amino-acyl groups"/>
    <property type="evidence" value="ECO:0007669"/>
    <property type="project" value="InterPro"/>
</dbReference>
<dbReference type="InterPro" id="IPR000182">
    <property type="entry name" value="GNAT_dom"/>
</dbReference>
<accession>A0A512NEZ6</accession>
<evidence type="ECO:0000313" key="2">
    <source>
        <dbReference type="EMBL" id="GEP57492.1"/>
    </source>
</evidence>
<feature type="domain" description="N-acetyltransferase" evidence="1">
    <location>
        <begin position="1"/>
        <end position="146"/>
    </location>
</feature>
<dbReference type="InterPro" id="IPR016181">
    <property type="entry name" value="Acyl_CoA_acyltransferase"/>
</dbReference>
<dbReference type="Gene3D" id="3.40.630.30">
    <property type="match status" value="1"/>
</dbReference>
<dbReference type="Proteomes" id="UP000321058">
    <property type="component" value="Unassembled WGS sequence"/>
</dbReference>
<evidence type="ECO:0000259" key="1">
    <source>
        <dbReference type="PROSITE" id="PS51186"/>
    </source>
</evidence>